<evidence type="ECO:0000313" key="11">
    <source>
        <dbReference type="Proteomes" id="UP001611383"/>
    </source>
</evidence>
<dbReference type="CDD" id="cd00332">
    <property type="entry name" value="PAL-HAL"/>
    <property type="match status" value="1"/>
</dbReference>
<gene>
    <name evidence="6 10" type="primary">hutH</name>
    <name evidence="10" type="ORF">F0U60_24160</name>
</gene>
<dbReference type="PROSITE" id="PS00488">
    <property type="entry name" value="PAL_HISTIDASE"/>
    <property type="match status" value="1"/>
</dbReference>
<keyword evidence="6" id="KW-0963">Cytoplasm</keyword>
<dbReference type="InterPro" id="IPR005921">
    <property type="entry name" value="HutH"/>
</dbReference>
<feature type="cross-link" description="5-imidazolinone (Ala-Gly)" evidence="6">
    <location>
        <begin position="145"/>
        <end position="147"/>
    </location>
</feature>
<comment type="pathway">
    <text evidence="1 6 8">Amino-acid degradation; L-histidine degradation into L-glutamate; N-formimidoyl-L-glutamate from L-histidine: step 1/3.</text>
</comment>
<evidence type="ECO:0000256" key="5">
    <source>
        <dbReference type="ARBA" id="ARBA00049269"/>
    </source>
</evidence>
<dbReference type="HAMAP" id="MF_00229">
    <property type="entry name" value="His_ammonia_lyase"/>
    <property type="match status" value="1"/>
</dbReference>
<dbReference type="EMBL" id="CP043494">
    <property type="protein sequence ID" value="WNG46875.1"/>
    <property type="molecule type" value="Genomic_DNA"/>
</dbReference>
<comment type="PTM">
    <text evidence="6">Contains an active site 4-methylidene-imidazol-5-one (MIO), which is formed autocatalytically by cyclization and dehydration of residues Ala-Ser-Gly.</text>
</comment>
<sequence>MYRPRLLIDGDTLRLEEILQVAHNEATVELTPEAEACVRASRELVDRVAAGDAPAYGINTGFGTLAEVRIDKKDLRELQRNLILSHAAGVGTPMSLPEARALLLLRCNVLAKGYSGIRLETLKLALDMLNKDVVPVVPERGSVGASGDLAPLAHLALVFIGEGEAFYQGQRMPARSALERAGLQPVVLEAKEGLALVNGTQAMCAVGTLLQLRAEMLSNVADIAGSMTLEGLLGSHKPFIPEIQDVRPHEGQKAVAAHLRRLLAGSDLVETHVNCSKVQDPYSLRCMPQVHGAAREGLAFARRILEVEVNSATDNPLVFVESGKIVSGGNFHGQPISLAMDVAAMALTQLSSISERRVEQLVNPALSNLPPFLAKNSGLNSGFMIAQVTSAALVAESRVLCHPASVDSIPSSAGREDHVSMGMTAALKGRQVADFTRTCLAIEILVASQALDYRLPVKAGRGPRAAHELVRSIVPTMEKDREIHRDIEAVCKLIDSGELMRVVRGATA</sequence>
<evidence type="ECO:0000256" key="8">
    <source>
        <dbReference type="RuleBase" id="RU004479"/>
    </source>
</evidence>
<dbReference type="PANTHER" id="PTHR10362">
    <property type="entry name" value="HISTIDINE AMMONIA-LYASE"/>
    <property type="match status" value="1"/>
</dbReference>
<evidence type="ECO:0000256" key="6">
    <source>
        <dbReference type="HAMAP-Rule" id="MF_00229"/>
    </source>
</evidence>
<dbReference type="Gene3D" id="1.20.200.10">
    <property type="entry name" value="Fumarase/aspartase (Central domain)"/>
    <property type="match status" value="1"/>
</dbReference>
<reference evidence="10 11" key="1">
    <citation type="submission" date="2019-08" db="EMBL/GenBank/DDBJ databases">
        <title>Archangium and Cystobacter genomes.</title>
        <authorList>
            <person name="Chen I.-C.K."/>
            <person name="Wielgoss S."/>
        </authorList>
    </citation>
    <scope>NUCLEOTIDE SEQUENCE [LARGE SCALE GENOMIC DNA]</scope>
    <source>
        <strain evidence="10 11">Cbm 6</strain>
    </source>
</reference>
<protein>
    <recommendedName>
        <fullName evidence="2 6">Histidine ammonia-lyase</fullName>
        <shortName evidence="6">Histidase</shortName>
        <ecNumber evidence="2 6">4.3.1.3</ecNumber>
    </recommendedName>
</protein>
<evidence type="ECO:0000313" key="10">
    <source>
        <dbReference type="EMBL" id="WNG46875.1"/>
    </source>
</evidence>
<dbReference type="Pfam" id="PF00221">
    <property type="entry name" value="Lyase_aromatic"/>
    <property type="match status" value="1"/>
</dbReference>
<comment type="catalytic activity">
    <reaction evidence="5 6 8">
        <text>L-histidine = trans-urocanate + NH4(+)</text>
        <dbReference type="Rhea" id="RHEA:21232"/>
        <dbReference type="ChEBI" id="CHEBI:17771"/>
        <dbReference type="ChEBI" id="CHEBI:28938"/>
        <dbReference type="ChEBI" id="CHEBI:57595"/>
        <dbReference type="EC" id="4.3.1.3"/>
    </reaction>
</comment>
<evidence type="ECO:0000256" key="7">
    <source>
        <dbReference type="RuleBase" id="RU003954"/>
    </source>
</evidence>
<dbReference type="InterPro" id="IPR024083">
    <property type="entry name" value="Fumarase/histidase_N"/>
</dbReference>
<organism evidence="10 11">
    <name type="scientific">Archangium minus</name>
    <dbReference type="NCBI Taxonomy" id="83450"/>
    <lineage>
        <taxon>Bacteria</taxon>
        <taxon>Pseudomonadati</taxon>
        <taxon>Myxococcota</taxon>
        <taxon>Myxococcia</taxon>
        <taxon>Myxococcales</taxon>
        <taxon>Cystobacterineae</taxon>
        <taxon>Archangiaceae</taxon>
        <taxon>Archangium</taxon>
    </lineage>
</organism>
<evidence type="ECO:0000256" key="9">
    <source>
        <dbReference type="RuleBase" id="RU004480"/>
    </source>
</evidence>
<dbReference type="GO" id="GO:0004397">
    <property type="term" value="F:histidine ammonia-lyase activity"/>
    <property type="evidence" value="ECO:0007669"/>
    <property type="project" value="UniProtKB-EC"/>
</dbReference>
<dbReference type="SUPFAM" id="SSF48557">
    <property type="entry name" value="L-aspartase-like"/>
    <property type="match status" value="1"/>
</dbReference>
<keyword evidence="4 6" id="KW-0456">Lyase</keyword>
<feature type="modified residue" description="2,3-didehydroalanine (Ser)" evidence="6">
    <location>
        <position position="146"/>
    </location>
</feature>
<proteinExistence type="inferred from homology"/>
<keyword evidence="11" id="KW-1185">Reference proteome</keyword>
<evidence type="ECO:0000256" key="2">
    <source>
        <dbReference type="ARBA" id="ARBA00012994"/>
    </source>
</evidence>
<dbReference type="InterPro" id="IPR001106">
    <property type="entry name" value="Aromatic_Lyase"/>
</dbReference>
<evidence type="ECO:0000256" key="3">
    <source>
        <dbReference type="ARBA" id="ARBA00022808"/>
    </source>
</evidence>
<evidence type="ECO:0000256" key="1">
    <source>
        <dbReference type="ARBA" id="ARBA00005113"/>
    </source>
</evidence>
<dbReference type="RefSeq" id="WP_395823701.1">
    <property type="nucleotide sequence ID" value="NZ_CP043494.1"/>
</dbReference>
<dbReference type="Proteomes" id="UP001611383">
    <property type="component" value="Chromosome"/>
</dbReference>
<keyword evidence="3 6" id="KW-0369">Histidine metabolism</keyword>
<comment type="similarity">
    <text evidence="6 7">Belongs to the PAL/histidase family.</text>
</comment>
<dbReference type="EC" id="4.3.1.3" evidence="2 6"/>
<evidence type="ECO:0000256" key="4">
    <source>
        <dbReference type="ARBA" id="ARBA00023239"/>
    </source>
</evidence>
<accession>A0ABY9WVC6</accession>
<dbReference type="Gene3D" id="1.10.275.10">
    <property type="entry name" value="Fumarase/aspartase (N-terminal domain)"/>
    <property type="match status" value="1"/>
</dbReference>
<comment type="subcellular location">
    <subcellularLocation>
        <location evidence="6 9">Cytoplasm</location>
    </subcellularLocation>
</comment>
<dbReference type="NCBIfam" id="TIGR01225">
    <property type="entry name" value="hutH"/>
    <property type="match status" value="1"/>
</dbReference>
<name>A0ABY9WVC6_9BACT</name>
<dbReference type="InterPro" id="IPR008948">
    <property type="entry name" value="L-Aspartase-like"/>
</dbReference>
<dbReference type="NCBIfam" id="NF006871">
    <property type="entry name" value="PRK09367.1"/>
    <property type="match status" value="1"/>
</dbReference>
<dbReference type="InterPro" id="IPR022313">
    <property type="entry name" value="Phe/His_NH3-lyase_AS"/>
</dbReference>